<protein>
    <submittedName>
        <fullName evidence="2">Uncharacterized protein</fullName>
    </submittedName>
</protein>
<dbReference type="EMBL" id="KZ293649">
    <property type="protein sequence ID" value="PBK97796.1"/>
    <property type="molecule type" value="Genomic_DNA"/>
</dbReference>
<gene>
    <name evidence="2" type="ORF">ARMGADRAFT_653263</name>
</gene>
<evidence type="ECO:0000313" key="3">
    <source>
        <dbReference type="Proteomes" id="UP000217790"/>
    </source>
</evidence>
<proteinExistence type="predicted"/>
<sequence length="136" mass="14787">MQEPICILSWDEYRLVHLPIVFHRNVGGRRSSDGGSAFDGHADAAKKVNRESPPSRTTTTTARPTGPSTSFCCIAAVIFTLLTMGTTRQDPPFGLKVFRDSTVFSFLVSSLRSVDASWADEMPGHLGDATRSLVTV</sequence>
<evidence type="ECO:0000313" key="2">
    <source>
        <dbReference type="EMBL" id="PBK97796.1"/>
    </source>
</evidence>
<reference evidence="3" key="1">
    <citation type="journal article" date="2017" name="Nat. Ecol. Evol.">
        <title>Genome expansion and lineage-specific genetic innovations in the forest pathogenic fungi Armillaria.</title>
        <authorList>
            <person name="Sipos G."/>
            <person name="Prasanna A.N."/>
            <person name="Walter M.C."/>
            <person name="O'Connor E."/>
            <person name="Balint B."/>
            <person name="Krizsan K."/>
            <person name="Kiss B."/>
            <person name="Hess J."/>
            <person name="Varga T."/>
            <person name="Slot J."/>
            <person name="Riley R."/>
            <person name="Boka B."/>
            <person name="Rigling D."/>
            <person name="Barry K."/>
            <person name="Lee J."/>
            <person name="Mihaltcheva S."/>
            <person name="LaButti K."/>
            <person name="Lipzen A."/>
            <person name="Waldron R."/>
            <person name="Moloney N.M."/>
            <person name="Sperisen C."/>
            <person name="Kredics L."/>
            <person name="Vagvoelgyi C."/>
            <person name="Patrignani A."/>
            <person name="Fitzpatrick D."/>
            <person name="Nagy I."/>
            <person name="Doyle S."/>
            <person name="Anderson J.B."/>
            <person name="Grigoriev I.V."/>
            <person name="Gueldener U."/>
            <person name="Muensterkoetter M."/>
            <person name="Nagy L.G."/>
        </authorList>
    </citation>
    <scope>NUCLEOTIDE SEQUENCE [LARGE SCALE GENOMIC DNA]</scope>
    <source>
        <strain evidence="3">Ar21-2</strain>
    </source>
</reference>
<feature type="region of interest" description="Disordered" evidence="1">
    <location>
        <begin position="30"/>
        <end position="65"/>
    </location>
</feature>
<feature type="compositionally biased region" description="Low complexity" evidence="1">
    <location>
        <begin position="52"/>
        <end position="65"/>
    </location>
</feature>
<feature type="compositionally biased region" description="Basic and acidic residues" evidence="1">
    <location>
        <begin position="40"/>
        <end position="50"/>
    </location>
</feature>
<organism evidence="2 3">
    <name type="scientific">Armillaria gallica</name>
    <name type="common">Bulbous honey fungus</name>
    <name type="synonym">Armillaria bulbosa</name>
    <dbReference type="NCBI Taxonomy" id="47427"/>
    <lineage>
        <taxon>Eukaryota</taxon>
        <taxon>Fungi</taxon>
        <taxon>Dikarya</taxon>
        <taxon>Basidiomycota</taxon>
        <taxon>Agaricomycotina</taxon>
        <taxon>Agaricomycetes</taxon>
        <taxon>Agaricomycetidae</taxon>
        <taxon>Agaricales</taxon>
        <taxon>Marasmiineae</taxon>
        <taxon>Physalacriaceae</taxon>
        <taxon>Armillaria</taxon>
    </lineage>
</organism>
<accession>A0A2H3EE68</accession>
<dbReference type="AlphaFoldDB" id="A0A2H3EE68"/>
<name>A0A2H3EE68_ARMGA</name>
<dbReference type="Proteomes" id="UP000217790">
    <property type="component" value="Unassembled WGS sequence"/>
</dbReference>
<keyword evidence="3" id="KW-1185">Reference proteome</keyword>
<evidence type="ECO:0000256" key="1">
    <source>
        <dbReference type="SAM" id="MobiDB-lite"/>
    </source>
</evidence>
<dbReference type="InParanoid" id="A0A2H3EE68"/>